<feature type="domain" description="TreTu toxin C-terminal" evidence="1">
    <location>
        <begin position="1"/>
        <end position="84"/>
    </location>
</feature>
<dbReference type="Pfam" id="PF24691">
    <property type="entry name" value="TreTu_C"/>
    <property type="match status" value="1"/>
</dbReference>
<sequence length="89" mass="9343">MQNSGNVVQGSGGQTFISINGSLDFKGAAPKGSVYVEFDVPANSLLQGGKEGWFKMIGPDAMSSQQFLLNKQGGVQLPGVKNIRIVDGK</sequence>
<proteinExistence type="predicted"/>
<reference evidence="2 3" key="1">
    <citation type="submission" date="2016-10" db="EMBL/GenBank/DDBJ databases">
        <title>Comparative genome analysis of multiple Pseudomonas spp. focuses on biocontrol and plant growth promoting traits.</title>
        <authorList>
            <person name="Tao X.-Y."/>
            <person name="Taylor C.G."/>
        </authorList>
    </citation>
    <scope>NUCLEOTIDE SEQUENCE [LARGE SCALE GENOMIC DNA]</scope>
    <source>
        <strain evidence="2 3">39A2</strain>
    </source>
</reference>
<dbReference type="AlphaFoldDB" id="A0A423KKP9"/>
<organism evidence="2 3">
    <name type="scientific">Pseudomonas frederiksbergensis</name>
    <dbReference type="NCBI Taxonomy" id="104087"/>
    <lineage>
        <taxon>Bacteria</taxon>
        <taxon>Pseudomonadati</taxon>
        <taxon>Pseudomonadota</taxon>
        <taxon>Gammaproteobacteria</taxon>
        <taxon>Pseudomonadales</taxon>
        <taxon>Pseudomonadaceae</taxon>
        <taxon>Pseudomonas</taxon>
    </lineage>
</organism>
<accession>A0A423KKP9</accession>
<evidence type="ECO:0000313" key="3">
    <source>
        <dbReference type="Proteomes" id="UP000283627"/>
    </source>
</evidence>
<protein>
    <recommendedName>
        <fullName evidence="1">TreTu toxin C-terminal domain-containing protein</fullName>
    </recommendedName>
</protein>
<dbReference type="EMBL" id="MOBP01000007">
    <property type="protein sequence ID" value="RON53982.1"/>
    <property type="molecule type" value="Genomic_DNA"/>
</dbReference>
<dbReference type="OrthoDB" id="2664633at2"/>
<dbReference type="Proteomes" id="UP000283627">
    <property type="component" value="Unassembled WGS sequence"/>
</dbReference>
<dbReference type="RefSeq" id="WP_123406364.1">
    <property type="nucleotide sequence ID" value="NZ_MOBP01000007.1"/>
</dbReference>
<comment type="caution">
    <text evidence="2">The sequence shown here is derived from an EMBL/GenBank/DDBJ whole genome shotgun (WGS) entry which is preliminary data.</text>
</comment>
<dbReference type="InterPro" id="IPR057938">
    <property type="entry name" value="TreTu_C"/>
</dbReference>
<evidence type="ECO:0000313" key="2">
    <source>
        <dbReference type="EMBL" id="RON53982.1"/>
    </source>
</evidence>
<evidence type="ECO:0000259" key="1">
    <source>
        <dbReference type="Pfam" id="PF24691"/>
    </source>
</evidence>
<gene>
    <name evidence="2" type="ORF">BK665_12965</name>
</gene>
<name>A0A423KKP9_9PSED</name>